<accession>A0ABS9PYJ8</accession>
<dbReference type="InterPro" id="IPR005950">
    <property type="entry name" value="ModA"/>
</dbReference>
<dbReference type="EMBL" id="JAKRCV010000004">
    <property type="protein sequence ID" value="MCG7320703.1"/>
    <property type="molecule type" value="Genomic_DNA"/>
</dbReference>
<evidence type="ECO:0000256" key="1">
    <source>
        <dbReference type="ARBA" id="ARBA00009175"/>
    </source>
</evidence>
<dbReference type="NCBIfam" id="TIGR01256">
    <property type="entry name" value="modA"/>
    <property type="match status" value="1"/>
</dbReference>
<dbReference type="Pfam" id="PF13531">
    <property type="entry name" value="SBP_bac_11"/>
    <property type="match status" value="1"/>
</dbReference>
<keyword evidence="2" id="KW-0479">Metal-binding</keyword>
<dbReference type="PANTHER" id="PTHR30632">
    <property type="entry name" value="MOLYBDATE-BINDING PERIPLASMIC PROTEIN"/>
    <property type="match status" value="1"/>
</dbReference>
<feature type="compositionally biased region" description="Gly residues" evidence="4">
    <location>
        <begin position="54"/>
        <end position="63"/>
    </location>
</feature>
<feature type="compositionally biased region" description="Low complexity" evidence="4">
    <location>
        <begin position="36"/>
        <end position="53"/>
    </location>
</feature>
<comment type="caution">
    <text evidence="6">The sequence shown here is derived from an EMBL/GenBank/DDBJ whole genome shotgun (WGS) entry which is preliminary data.</text>
</comment>
<organism evidence="6 7">
    <name type="scientific">Arsenicicoccus bolidensis</name>
    <dbReference type="NCBI Taxonomy" id="229480"/>
    <lineage>
        <taxon>Bacteria</taxon>
        <taxon>Bacillati</taxon>
        <taxon>Actinomycetota</taxon>
        <taxon>Actinomycetes</taxon>
        <taxon>Micrococcales</taxon>
        <taxon>Intrasporangiaceae</taxon>
        <taxon>Arsenicicoccus</taxon>
    </lineage>
</organism>
<dbReference type="SUPFAM" id="SSF53850">
    <property type="entry name" value="Periplasmic binding protein-like II"/>
    <property type="match status" value="1"/>
</dbReference>
<dbReference type="CDD" id="cd13538">
    <property type="entry name" value="PBP2_ModA_like_1"/>
    <property type="match status" value="1"/>
</dbReference>
<gene>
    <name evidence="6" type="primary">modA</name>
    <name evidence="6" type="ORF">MHL29_02180</name>
</gene>
<dbReference type="PANTHER" id="PTHR30632:SF0">
    <property type="entry name" value="SULFATE-BINDING PROTEIN"/>
    <property type="match status" value="1"/>
</dbReference>
<feature type="signal peptide" evidence="5">
    <location>
        <begin position="1"/>
        <end position="32"/>
    </location>
</feature>
<dbReference type="PROSITE" id="PS51257">
    <property type="entry name" value="PROKAR_LIPOPROTEIN"/>
    <property type="match status" value="1"/>
</dbReference>
<evidence type="ECO:0000256" key="2">
    <source>
        <dbReference type="ARBA" id="ARBA00022723"/>
    </source>
</evidence>
<reference evidence="6 7" key="1">
    <citation type="submission" date="2022-02" db="EMBL/GenBank/DDBJ databases">
        <title>Uncovering new skin microbiome diversity through culturing and metagenomics.</title>
        <authorList>
            <person name="Conlan S."/>
            <person name="Deming C."/>
            <person name="Nisc Comparative Sequencing Program N."/>
            <person name="Segre J.A."/>
        </authorList>
    </citation>
    <scope>NUCLEOTIDE SEQUENCE [LARGE SCALE GENOMIC DNA]</scope>
    <source>
        <strain evidence="6 7">ACRQZ</strain>
    </source>
</reference>
<sequence length="294" mass="29163">MPTAPRTRLTRTALVAASVLAAPVLAVSACGAATGPSGSAASGTGASDSSAGSSGSGSSGSGPSGSATAGATRTLTVFAAASLRQTFTRLGAEYERAHPGSTVSFSFAGSSDLVAQLEQGAPADVLATADERTMTKALGARLLGAEPRPFATNTLTIVTPPDNPRQVTRLADLARDGVSVVVCAPPVPCGAATERVERSSGVTLKPVSEEQSVTDVLGKVRAGQADAGIVYATDARSAGSAVRVIPLPEASAAVNTYPIAVTATARGADAQAFVDLVTGPQGRAVLTETGFQKP</sequence>
<feature type="chain" id="PRO_5046427391" evidence="5">
    <location>
        <begin position="33"/>
        <end position="294"/>
    </location>
</feature>
<dbReference type="Gene3D" id="3.40.190.10">
    <property type="entry name" value="Periplasmic binding protein-like II"/>
    <property type="match status" value="2"/>
</dbReference>
<dbReference type="RefSeq" id="WP_239261870.1">
    <property type="nucleotide sequence ID" value="NZ_JAKRCV010000004.1"/>
</dbReference>
<evidence type="ECO:0000256" key="5">
    <source>
        <dbReference type="SAM" id="SignalP"/>
    </source>
</evidence>
<evidence type="ECO:0000256" key="4">
    <source>
        <dbReference type="SAM" id="MobiDB-lite"/>
    </source>
</evidence>
<evidence type="ECO:0000313" key="6">
    <source>
        <dbReference type="EMBL" id="MCG7320703.1"/>
    </source>
</evidence>
<evidence type="ECO:0000313" key="7">
    <source>
        <dbReference type="Proteomes" id="UP001521931"/>
    </source>
</evidence>
<proteinExistence type="inferred from homology"/>
<keyword evidence="3 5" id="KW-0732">Signal</keyword>
<protein>
    <submittedName>
        <fullName evidence="6">Molybdate ABC transporter substrate-binding protein</fullName>
    </submittedName>
</protein>
<keyword evidence="7" id="KW-1185">Reference proteome</keyword>
<dbReference type="Proteomes" id="UP001521931">
    <property type="component" value="Unassembled WGS sequence"/>
</dbReference>
<name>A0ABS9PYJ8_9MICO</name>
<evidence type="ECO:0000256" key="3">
    <source>
        <dbReference type="ARBA" id="ARBA00022729"/>
    </source>
</evidence>
<feature type="region of interest" description="Disordered" evidence="4">
    <location>
        <begin position="36"/>
        <end position="69"/>
    </location>
</feature>
<dbReference type="InterPro" id="IPR050682">
    <property type="entry name" value="ModA/WtpA"/>
</dbReference>
<comment type="similarity">
    <text evidence="1">Belongs to the bacterial solute-binding protein ModA family.</text>
</comment>